<dbReference type="AlphaFoldDB" id="A0A4S8LX96"/>
<dbReference type="SUPFAM" id="SSF48452">
    <property type="entry name" value="TPR-like"/>
    <property type="match status" value="1"/>
</dbReference>
<keyword evidence="2" id="KW-0802">TPR repeat</keyword>
<dbReference type="Proteomes" id="UP000297245">
    <property type="component" value="Unassembled WGS sequence"/>
</dbReference>
<keyword evidence="1" id="KW-0677">Repeat</keyword>
<evidence type="ECO:0000256" key="1">
    <source>
        <dbReference type="ARBA" id="ARBA00022737"/>
    </source>
</evidence>
<evidence type="ECO:0000256" key="2">
    <source>
        <dbReference type="ARBA" id="ARBA00022803"/>
    </source>
</evidence>
<dbReference type="PANTHER" id="PTHR45641">
    <property type="entry name" value="TETRATRICOPEPTIDE REPEAT PROTEIN (AFU_ORTHOLOGUE AFUA_6G03870)"/>
    <property type="match status" value="1"/>
</dbReference>
<name>A0A4S8LX96_DENBC</name>
<dbReference type="PANTHER" id="PTHR45641:SF19">
    <property type="entry name" value="NEPHROCYSTIN-3"/>
    <property type="match status" value="1"/>
</dbReference>
<organism evidence="3 4">
    <name type="scientific">Dendrothele bispora (strain CBS 962.96)</name>
    <dbReference type="NCBI Taxonomy" id="1314807"/>
    <lineage>
        <taxon>Eukaryota</taxon>
        <taxon>Fungi</taxon>
        <taxon>Dikarya</taxon>
        <taxon>Basidiomycota</taxon>
        <taxon>Agaricomycotina</taxon>
        <taxon>Agaricomycetes</taxon>
        <taxon>Agaricomycetidae</taxon>
        <taxon>Agaricales</taxon>
        <taxon>Agaricales incertae sedis</taxon>
        <taxon>Dendrothele</taxon>
    </lineage>
</organism>
<dbReference type="Gene3D" id="1.25.40.10">
    <property type="entry name" value="Tetratricopeptide repeat domain"/>
    <property type="match status" value="1"/>
</dbReference>
<dbReference type="InterPro" id="IPR011990">
    <property type="entry name" value="TPR-like_helical_dom_sf"/>
</dbReference>
<evidence type="ECO:0000313" key="4">
    <source>
        <dbReference type="Proteomes" id="UP000297245"/>
    </source>
</evidence>
<evidence type="ECO:0000313" key="3">
    <source>
        <dbReference type="EMBL" id="THU94274.1"/>
    </source>
</evidence>
<dbReference type="PROSITE" id="PS50293">
    <property type="entry name" value="TPR_REGION"/>
    <property type="match status" value="1"/>
</dbReference>
<keyword evidence="4" id="KW-1185">Reference proteome</keyword>
<sequence length="258" mass="29818">MLAPIREYIQSQSPTSQEIIDQLEGFYSQFLEDLPDNDMEAQPALQLHIDNIEKIYKAQLHSGHSEISCISAVNTLYRFTRFDPVSLSLIDLILEKNKNIKKDDEVEKLKKAKILEWLGKFQDAEAQVMSVKKCLNEEGNISQSEADILGRCFDILQDIYYSQAQYEKAINMNLQAQRYFKQSKNQWAQANSMSWLGSIYRGQDKYKEASEMISKAQQLFQQFGNELGVAECLKRLGDIYRMQGRYDEAIQIISDAQK</sequence>
<dbReference type="EMBL" id="ML179228">
    <property type="protein sequence ID" value="THU94274.1"/>
    <property type="molecule type" value="Genomic_DNA"/>
</dbReference>
<dbReference type="OrthoDB" id="1658288at2759"/>
<reference evidence="3 4" key="1">
    <citation type="journal article" date="2019" name="Nat. Ecol. Evol.">
        <title>Megaphylogeny resolves global patterns of mushroom evolution.</title>
        <authorList>
            <person name="Varga T."/>
            <person name="Krizsan K."/>
            <person name="Foldi C."/>
            <person name="Dima B."/>
            <person name="Sanchez-Garcia M."/>
            <person name="Sanchez-Ramirez S."/>
            <person name="Szollosi G.J."/>
            <person name="Szarkandi J.G."/>
            <person name="Papp V."/>
            <person name="Albert L."/>
            <person name="Andreopoulos W."/>
            <person name="Angelini C."/>
            <person name="Antonin V."/>
            <person name="Barry K.W."/>
            <person name="Bougher N.L."/>
            <person name="Buchanan P."/>
            <person name="Buyck B."/>
            <person name="Bense V."/>
            <person name="Catcheside P."/>
            <person name="Chovatia M."/>
            <person name="Cooper J."/>
            <person name="Damon W."/>
            <person name="Desjardin D."/>
            <person name="Finy P."/>
            <person name="Geml J."/>
            <person name="Haridas S."/>
            <person name="Hughes K."/>
            <person name="Justo A."/>
            <person name="Karasinski D."/>
            <person name="Kautmanova I."/>
            <person name="Kiss B."/>
            <person name="Kocsube S."/>
            <person name="Kotiranta H."/>
            <person name="LaButti K.M."/>
            <person name="Lechner B.E."/>
            <person name="Liimatainen K."/>
            <person name="Lipzen A."/>
            <person name="Lukacs Z."/>
            <person name="Mihaltcheva S."/>
            <person name="Morgado L.N."/>
            <person name="Niskanen T."/>
            <person name="Noordeloos M.E."/>
            <person name="Ohm R.A."/>
            <person name="Ortiz-Santana B."/>
            <person name="Ovrebo C."/>
            <person name="Racz N."/>
            <person name="Riley R."/>
            <person name="Savchenko A."/>
            <person name="Shiryaev A."/>
            <person name="Soop K."/>
            <person name="Spirin V."/>
            <person name="Szebenyi C."/>
            <person name="Tomsovsky M."/>
            <person name="Tulloss R.E."/>
            <person name="Uehling J."/>
            <person name="Grigoriev I.V."/>
            <person name="Vagvolgyi C."/>
            <person name="Papp T."/>
            <person name="Martin F.M."/>
            <person name="Miettinen O."/>
            <person name="Hibbett D.S."/>
            <person name="Nagy L.G."/>
        </authorList>
    </citation>
    <scope>NUCLEOTIDE SEQUENCE [LARGE SCALE GENOMIC DNA]</scope>
    <source>
        <strain evidence="3 4">CBS 962.96</strain>
    </source>
</reference>
<protein>
    <submittedName>
        <fullName evidence="3">Uncharacterized protein</fullName>
    </submittedName>
</protein>
<proteinExistence type="predicted"/>
<gene>
    <name evidence="3" type="ORF">K435DRAFT_860718</name>
</gene>
<dbReference type="Pfam" id="PF13424">
    <property type="entry name" value="TPR_12"/>
    <property type="match status" value="1"/>
</dbReference>
<accession>A0A4S8LX96</accession>